<sequence>MDDHQFHRHFRIGNTVCNLFLAEFADAMVRIDVRWDSISPPKQLLVFLWDISNLKSVRETSDLFGMSPRNAHGCTHYVARMMISSFSSTRKRQRMPISTIKFSKCGDRRTKEKSAH</sequence>
<comment type="caution">
    <text evidence="1">The sequence shown here is derived from an EMBL/GenBank/DDBJ whole genome shotgun (WGS) entry which is preliminary data.</text>
</comment>
<reference evidence="1" key="3">
    <citation type="submission" date="2023-05" db="EMBL/GenBank/DDBJ databases">
        <authorList>
            <person name="Smith C.H."/>
        </authorList>
    </citation>
    <scope>NUCLEOTIDE SEQUENCE</scope>
    <source>
        <strain evidence="1">CHS0354</strain>
        <tissue evidence="1">Mantle</tissue>
    </source>
</reference>
<name>A0AAE0TJM0_9BIVA</name>
<reference evidence="1" key="1">
    <citation type="journal article" date="2021" name="Genome Biol. Evol.">
        <title>A High-Quality Reference Genome for a Parasitic Bivalve with Doubly Uniparental Inheritance (Bivalvia: Unionida).</title>
        <authorList>
            <person name="Smith C.H."/>
        </authorList>
    </citation>
    <scope>NUCLEOTIDE SEQUENCE</scope>
    <source>
        <strain evidence="1">CHS0354</strain>
    </source>
</reference>
<dbReference type="AlphaFoldDB" id="A0AAE0TJM0"/>
<evidence type="ECO:0000313" key="2">
    <source>
        <dbReference type="Proteomes" id="UP001195483"/>
    </source>
</evidence>
<protein>
    <recommendedName>
        <fullName evidence="3">Transposase Helix-turn-helix domain-containing protein</fullName>
    </recommendedName>
</protein>
<dbReference type="EMBL" id="JAEAOA010001582">
    <property type="protein sequence ID" value="KAK3611178.1"/>
    <property type="molecule type" value="Genomic_DNA"/>
</dbReference>
<reference evidence="1" key="2">
    <citation type="journal article" date="2021" name="Genome Biol. Evol.">
        <title>Developing a high-quality reference genome for a parasitic bivalve with doubly uniparental inheritance (Bivalvia: Unionida).</title>
        <authorList>
            <person name="Smith C.H."/>
        </authorList>
    </citation>
    <scope>NUCLEOTIDE SEQUENCE</scope>
    <source>
        <strain evidence="1">CHS0354</strain>
        <tissue evidence="1">Mantle</tissue>
    </source>
</reference>
<keyword evidence="2" id="KW-1185">Reference proteome</keyword>
<proteinExistence type="predicted"/>
<evidence type="ECO:0000313" key="1">
    <source>
        <dbReference type="EMBL" id="KAK3611178.1"/>
    </source>
</evidence>
<organism evidence="1 2">
    <name type="scientific">Potamilus streckersoni</name>
    <dbReference type="NCBI Taxonomy" id="2493646"/>
    <lineage>
        <taxon>Eukaryota</taxon>
        <taxon>Metazoa</taxon>
        <taxon>Spiralia</taxon>
        <taxon>Lophotrochozoa</taxon>
        <taxon>Mollusca</taxon>
        <taxon>Bivalvia</taxon>
        <taxon>Autobranchia</taxon>
        <taxon>Heteroconchia</taxon>
        <taxon>Palaeoheterodonta</taxon>
        <taxon>Unionida</taxon>
        <taxon>Unionoidea</taxon>
        <taxon>Unionidae</taxon>
        <taxon>Ambleminae</taxon>
        <taxon>Lampsilini</taxon>
        <taxon>Potamilus</taxon>
    </lineage>
</organism>
<dbReference type="Proteomes" id="UP001195483">
    <property type="component" value="Unassembled WGS sequence"/>
</dbReference>
<evidence type="ECO:0008006" key="3">
    <source>
        <dbReference type="Google" id="ProtNLM"/>
    </source>
</evidence>
<gene>
    <name evidence="1" type="ORF">CHS0354_026585</name>
</gene>
<accession>A0AAE0TJM0</accession>